<evidence type="ECO:0000256" key="4">
    <source>
        <dbReference type="ARBA" id="ARBA00022723"/>
    </source>
</evidence>
<comment type="cofactor">
    <cofactor evidence="1">
        <name>Cu(2+)</name>
        <dbReference type="ChEBI" id="CHEBI:29036"/>
    </cofactor>
</comment>
<dbReference type="PANTHER" id="PTHR11474:SF76">
    <property type="entry name" value="SHKT DOMAIN-CONTAINING PROTEIN"/>
    <property type="match status" value="1"/>
</dbReference>
<evidence type="ECO:0000256" key="2">
    <source>
        <dbReference type="ARBA" id="ARBA00009928"/>
    </source>
</evidence>
<accession>A0A4P7N5I7</accession>
<dbReference type="AlphaFoldDB" id="A0A4P7N5I7"/>
<dbReference type="PANTHER" id="PTHR11474">
    <property type="entry name" value="TYROSINASE FAMILY MEMBER"/>
    <property type="match status" value="1"/>
</dbReference>
<keyword evidence="11" id="KW-0732">Signal</keyword>
<dbReference type="PROSITE" id="PS00497">
    <property type="entry name" value="TYROSINASE_1"/>
    <property type="match status" value="1"/>
</dbReference>
<evidence type="ECO:0000256" key="5">
    <source>
        <dbReference type="ARBA" id="ARBA00023002"/>
    </source>
</evidence>
<evidence type="ECO:0000256" key="6">
    <source>
        <dbReference type="ARBA" id="ARBA00023008"/>
    </source>
</evidence>
<dbReference type="PRINTS" id="PR00092">
    <property type="entry name" value="TYROSINASE"/>
</dbReference>
<feature type="domain" description="Tyrosinase copper-binding" evidence="13">
    <location>
        <begin position="337"/>
        <end position="348"/>
    </location>
</feature>
<dbReference type="Proteomes" id="UP000294847">
    <property type="component" value="Chromosome 2"/>
</dbReference>
<dbReference type="Gene3D" id="1.10.1280.10">
    <property type="entry name" value="Di-copper center containing domain from catechol oxidase"/>
    <property type="match status" value="1"/>
</dbReference>
<feature type="chain" id="PRO_5020674800" description="tyrosinase" evidence="11">
    <location>
        <begin position="25"/>
        <end position="648"/>
    </location>
</feature>
<dbReference type="SMR" id="A0A4P7N5I7"/>
<feature type="domain" description="Tyrosinase copper-binding" evidence="12">
    <location>
        <begin position="135"/>
        <end position="152"/>
    </location>
</feature>
<evidence type="ECO:0000256" key="3">
    <source>
        <dbReference type="ARBA" id="ARBA00011906"/>
    </source>
</evidence>
<dbReference type="SUPFAM" id="SSF48056">
    <property type="entry name" value="Di-copper centre-containing domain"/>
    <property type="match status" value="1"/>
</dbReference>
<keyword evidence="8" id="KW-0470">Melanin biosynthesis</keyword>
<gene>
    <name evidence="14" type="ORF">PoMZ_01297</name>
</gene>
<evidence type="ECO:0000259" key="13">
    <source>
        <dbReference type="PROSITE" id="PS00498"/>
    </source>
</evidence>
<dbReference type="EC" id="1.14.18.1" evidence="3"/>
<dbReference type="Pfam" id="PF18132">
    <property type="entry name" value="Tyrosinase_C"/>
    <property type="match status" value="1"/>
</dbReference>
<comment type="catalytic activity">
    <reaction evidence="10">
        <text>L-tyrosine + O2 = L-dopaquinone + H2O</text>
        <dbReference type="Rhea" id="RHEA:18117"/>
        <dbReference type="ChEBI" id="CHEBI:15377"/>
        <dbReference type="ChEBI" id="CHEBI:15379"/>
        <dbReference type="ChEBI" id="CHEBI:57924"/>
        <dbReference type="ChEBI" id="CHEBI:58315"/>
        <dbReference type="EC" id="1.14.18.1"/>
    </reaction>
</comment>
<dbReference type="InterPro" id="IPR002227">
    <property type="entry name" value="Tyrosinase_Cu-bd"/>
</dbReference>
<proteinExistence type="inferred from homology"/>
<comment type="catalytic activity">
    <reaction evidence="9">
        <text>2 L-dopa + O2 = 2 L-dopaquinone + 2 H2O</text>
        <dbReference type="Rhea" id="RHEA:34287"/>
        <dbReference type="ChEBI" id="CHEBI:15377"/>
        <dbReference type="ChEBI" id="CHEBI:15379"/>
        <dbReference type="ChEBI" id="CHEBI:57504"/>
        <dbReference type="ChEBI" id="CHEBI:57924"/>
        <dbReference type="EC" id="1.14.18.1"/>
    </reaction>
</comment>
<dbReference type="GO" id="GO:0042438">
    <property type="term" value="P:melanin biosynthetic process"/>
    <property type="evidence" value="ECO:0007669"/>
    <property type="project" value="UniProtKB-KW"/>
</dbReference>
<dbReference type="Pfam" id="PF00264">
    <property type="entry name" value="Tyrosinase"/>
    <property type="match status" value="1"/>
</dbReference>
<dbReference type="PROSITE" id="PS00498">
    <property type="entry name" value="TYROSINASE_2"/>
    <property type="match status" value="1"/>
</dbReference>
<protein>
    <recommendedName>
        <fullName evidence="3">tyrosinase</fullName>
        <ecNumber evidence="3">1.14.18.1</ecNumber>
    </recommendedName>
</protein>
<evidence type="ECO:0000256" key="7">
    <source>
        <dbReference type="ARBA" id="ARBA00023033"/>
    </source>
</evidence>
<keyword evidence="7" id="KW-0503">Monooxygenase</keyword>
<dbReference type="EMBL" id="CP034205">
    <property type="protein sequence ID" value="QBZ56391.1"/>
    <property type="molecule type" value="Genomic_DNA"/>
</dbReference>
<evidence type="ECO:0000313" key="15">
    <source>
        <dbReference type="Proteomes" id="UP000294847"/>
    </source>
</evidence>
<dbReference type="InterPro" id="IPR050316">
    <property type="entry name" value="Tyrosinase/Hemocyanin"/>
</dbReference>
<sequence length="648" mass="72111">MPPATTLLLLSIIGAACLVPSVIAASAYDYGFDTGPLIRRQVSENGNNPRNRIVAKGARRSNDSKSVPLRREIREFQEDGDQWTLFILGLSLMQFDDQDEAISFYQIAGIHGVPFVEWNGVQATPGNELAGYCLHENTLFPTWHRPYLALYEQILYNHIQQIASWYQDVSTRKRYQRAAVNFRIPYWDWAATPPEGESLLPLAVSGSPVVEVAGPNGVQNISNPLYAYEFRPLDASAFYMAPWDHWDRTLRSPSSQGSEATSNNTKVGLALDQNHGVLQQRVYTILSSYDNYTTFSNEAWFPKGDSRHDSIESVHDAIHSIAGLGGHMTYIPFSSFDPIFWLHHTNLDRLFTIWQVVHPDVWIEPQPASMASYTTSAGDIMTSKTLLAPFFADVNGTFWTSDTVRDPEVFQYNYKETAGARFAGKPQTEDETAAQIRVISTINRLYGQSSPARLAYSPSSLHRSKSFKAHTTNTFTDAAATGDSSRSILHRGRSYRDWTINVHAEKQELETTYFVHFFNGFPPAAADSWISAPNLIGTLSMFASPNSIGMVAGAGANKINLVSGTIPLTSHLAGKVADGELASLEVDQVEPYLKRLLQLRVVLVDGTPIDRRAVPSLHISLVSSEVMAPETEFELPKWGDSVHHFEIC</sequence>
<evidence type="ECO:0000256" key="11">
    <source>
        <dbReference type="SAM" id="SignalP"/>
    </source>
</evidence>
<dbReference type="OMA" id="NGYCTHV"/>
<keyword evidence="6" id="KW-0186">Copper</keyword>
<dbReference type="InterPro" id="IPR041640">
    <property type="entry name" value="Tyrosinase_C"/>
</dbReference>
<name>A0A4P7N5I7_PYROR</name>
<keyword evidence="4" id="KW-0479">Metal-binding</keyword>
<evidence type="ECO:0000256" key="10">
    <source>
        <dbReference type="ARBA" id="ARBA00048881"/>
    </source>
</evidence>
<evidence type="ECO:0000259" key="12">
    <source>
        <dbReference type="PROSITE" id="PS00497"/>
    </source>
</evidence>
<evidence type="ECO:0000256" key="8">
    <source>
        <dbReference type="ARBA" id="ARBA00023101"/>
    </source>
</evidence>
<organism evidence="14 15">
    <name type="scientific">Pyricularia oryzae</name>
    <name type="common">Rice blast fungus</name>
    <name type="synonym">Magnaporthe oryzae</name>
    <dbReference type="NCBI Taxonomy" id="318829"/>
    <lineage>
        <taxon>Eukaryota</taxon>
        <taxon>Fungi</taxon>
        <taxon>Dikarya</taxon>
        <taxon>Ascomycota</taxon>
        <taxon>Pezizomycotina</taxon>
        <taxon>Sordariomycetes</taxon>
        <taxon>Sordariomycetidae</taxon>
        <taxon>Magnaporthales</taxon>
        <taxon>Pyriculariaceae</taxon>
        <taxon>Pyricularia</taxon>
    </lineage>
</organism>
<evidence type="ECO:0000313" key="14">
    <source>
        <dbReference type="EMBL" id="QBZ56391.1"/>
    </source>
</evidence>
<dbReference type="InterPro" id="IPR008922">
    <property type="entry name" value="Di-copper_centre_dom_sf"/>
</dbReference>
<comment type="similarity">
    <text evidence="2">Belongs to the tyrosinase family.</text>
</comment>
<evidence type="ECO:0000256" key="9">
    <source>
        <dbReference type="ARBA" id="ARBA00048233"/>
    </source>
</evidence>
<dbReference type="GO" id="GO:0046872">
    <property type="term" value="F:metal ion binding"/>
    <property type="evidence" value="ECO:0007669"/>
    <property type="project" value="UniProtKB-KW"/>
</dbReference>
<reference evidence="14 15" key="1">
    <citation type="journal article" date="2019" name="Mol. Biol. Evol.">
        <title>Blast fungal genomes show frequent chromosomal changes, gene gains and losses, and effector gene turnover.</title>
        <authorList>
            <person name="Gomez Luciano L.B."/>
            <person name="Jason Tsai I."/>
            <person name="Chuma I."/>
            <person name="Tosa Y."/>
            <person name="Chen Y.H."/>
            <person name="Li J.Y."/>
            <person name="Li M.Y."/>
            <person name="Jade Lu M.Y."/>
            <person name="Nakayashiki H."/>
            <person name="Li W.H."/>
        </authorList>
    </citation>
    <scope>NUCLEOTIDE SEQUENCE [LARGE SCALE GENOMIC DNA]</scope>
    <source>
        <strain evidence="14">MZ5-1-6</strain>
    </source>
</reference>
<dbReference type="Gene3D" id="2.60.310.20">
    <property type="match status" value="1"/>
</dbReference>
<keyword evidence="5" id="KW-0560">Oxidoreductase</keyword>
<evidence type="ECO:0000256" key="1">
    <source>
        <dbReference type="ARBA" id="ARBA00001973"/>
    </source>
</evidence>
<dbReference type="GO" id="GO:0004503">
    <property type="term" value="F:tyrosinase activity"/>
    <property type="evidence" value="ECO:0007669"/>
    <property type="project" value="UniProtKB-EC"/>
</dbReference>
<feature type="signal peptide" evidence="11">
    <location>
        <begin position="1"/>
        <end position="24"/>
    </location>
</feature>